<dbReference type="eggNOG" id="COG0582">
    <property type="taxonomic scope" value="Bacteria"/>
</dbReference>
<evidence type="ECO:0000313" key="1">
    <source>
        <dbReference type="EMBL" id="CCM75117.1"/>
    </source>
</evidence>
<proteinExistence type="predicted"/>
<dbReference type="EMBL" id="CANI01000009">
    <property type="protein sequence ID" value="CCM75117.1"/>
    <property type="molecule type" value="Genomic_DNA"/>
</dbReference>
<organism evidence="1 2">
    <name type="scientific">Rhizobium mesoamericanum STM3625</name>
    <dbReference type="NCBI Taxonomy" id="1211777"/>
    <lineage>
        <taxon>Bacteria</taxon>
        <taxon>Pseudomonadati</taxon>
        <taxon>Pseudomonadota</taxon>
        <taxon>Alphaproteobacteria</taxon>
        <taxon>Hyphomicrobiales</taxon>
        <taxon>Rhizobiaceae</taxon>
        <taxon>Rhizobium/Agrobacterium group</taxon>
        <taxon>Rhizobium</taxon>
    </lineage>
</organism>
<dbReference type="Proteomes" id="UP000009319">
    <property type="component" value="Unassembled WGS sequence"/>
</dbReference>
<protein>
    <submittedName>
        <fullName evidence="1">Phage integrase protein</fullName>
    </submittedName>
</protein>
<comment type="caution">
    <text evidence="1">The sequence shown here is derived from an EMBL/GenBank/DDBJ whole genome shotgun (WGS) entry which is preliminary data.</text>
</comment>
<evidence type="ECO:0000313" key="2">
    <source>
        <dbReference type="Proteomes" id="UP000009319"/>
    </source>
</evidence>
<keyword evidence="2" id="KW-1185">Reference proteome</keyword>
<name>K0PVE7_9HYPH</name>
<reference evidence="1 2" key="1">
    <citation type="journal article" date="2013" name="Genome Announc.">
        <title>Draft Genome Sequence of Rhizobium mesoamericanum STM3625, a Nitrogen-Fixing Symbiont of Mimosa pudica Isolated in French Guiana (South America).</title>
        <authorList>
            <person name="Moulin L."/>
            <person name="Mornico D."/>
            <person name="Melkonian R."/>
            <person name="Klonowska A."/>
        </authorList>
    </citation>
    <scope>NUCLEOTIDE SEQUENCE [LARGE SCALE GENOMIC DNA]</scope>
    <source>
        <strain evidence="1 2">STM3625</strain>
    </source>
</reference>
<accession>K0PVE7</accession>
<dbReference type="STRING" id="1211777.BN77_2280"/>
<dbReference type="AlphaFoldDB" id="K0PVE7"/>
<dbReference type="HOGENOM" id="CLU_2247934_0_0_5"/>
<gene>
    <name evidence="1" type="ORF">BN77_2280</name>
</gene>
<dbReference type="RefSeq" id="WP_007531553.1">
    <property type="nucleotide sequence ID" value="NZ_HF536772.1"/>
</dbReference>
<sequence length="104" mass="11402">MTYDHCQAIVQKSIELKCPSIGFVEAVKFETALRRIDVIGEWAPPPEGGAFRWTGLMVPRDLSKDLILSIKTSKTGAAISRDLKSYPLVAEALKACKIPDIAQS</sequence>